<evidence type="ECO:0000256" key="1">
    <source>
        <dbReference type="SAM" id="MobiDB-lite"/>
    </source>
</evidence>
<name>A0A931G1Q4_9ACTN</name>
<keyword evidence="2" id="KW-1133">Transmembrane helix</keyword>
<accession>A0A931G1Q4</accession>
<evidence type="ECO:0000256" key="2">
    <source>
        <dbReference type="SAM" id="Phobius"/>
    </source>
</evidence>
<feature type="region of interest" description="Disordered" evidence="1">
    <location>
        <begin position="1"/>
        <end position="29"/>
    </location>
</feature>
<gene>
    <name evidence="3" type="ORF">I4J89_42735</name>
</gene>
<feature type="compositionally biased region" description="Basic residues" evidence="1">
    <location>
        <begin position="1"/>
        <end position="11"/>
    </location>
</feature>
<proteinExistence type="predicted"/>
<reference evidence="3" key="1">
    <citation type="submission" date="2020-11" db="EMBL/GenBank/DDBJ databases">
        <title>Isolation and identification of active actinomycetes.</title>
        <authorList>
            <person name="Sun X."/>
        </authorList>
    </citation>
    <scope>NUCLEOTIDE SEQUENCE</scope>
    <source>
        <strain evidence="3">NEAU-A11</strain>
    </source>
</reference>
<dbReference type="RefSeq" id="WP_196419945.1">
    <property type="nucleotide sequence ID" value="NZ_JADQTO010000035.1"/>
</dbReference>
<keyword evidence="2" id="KW-0472">Membrane</keyword>
<feature type="transmembrane region" description="Helical" evidence="2">
    <location>
        <begin position="102"/>
        <end position="121"/>
    </location>
</feature>
<protein>
    <submittedName>
        <fullName evidence="3">Uncharacterized protein</fullName>
    </submittedName>
</protein>
<dbReference type="AlphaFoldDB" id="A0A931G1Q4"/>
<dbReference type="EMBL" id="JADQTO010000035">
    <property type="protein sequence ID" value="MBG0568168.1"/>
    <property type="molecule type" value="Genomic_DNA"/>
</dbReference>
<evidence type="ECO:0000313" key="3">
    <source>
        <dbReference type="EMBL" id="MBG0568168.1"/>
    </source>
</evidence>
<keyword evidence="2" id="KW-0812">Transmembrane</keyword>
<feature type="transmembrane region" description="Helical" evidence="2">
    <location>
        <begin position="71"/>
        <end position="90"/>
    </location>
</feature>
<feature type="transmembrane region" description="Helical" evidence="2">
    <location>
        <begin position="39"/>
        <end position="59"/>
    </location>
</feature>
<keyword evidence="4" id="KW-1185">Reference proteome</keyword>
<evidence type="ECO:0000313" key="4">
    <source>
        <dbReference type="Proteomes" id="UP000598146"/>
    </source>
</evidence>
<dbReference type="Proteomes" id="UP000598146">
    <property type="component" value="Unassembled WGS sequence"/>
</dbReference>
<sequence length="122" mass="12632">MARKPDRRKSNQQRGTARDRAAAAAQHENPFKSVQRTGLWNLQVLAAALSIALGVFSVLTLSQGGVTGVRLVSHLICAVGGVCGAGFFASKPYPMLMRSLQIFAAALTVLGVAGLAIAAGAN</sequence>
<comment type="caution">
    <text evidence="3">The sequence shown here is derived from an EMBL/GenBank/DDBJ whole genome shotgun (WGS) entry which is preliminary data.</text>
</comment>
<organism evidence="3 4">
    <name type="scientific">Actinoplanes aureus</name>
    <dbReference type="NCBI Taxonomy" id="2792083"/>
    <lineage>
        <taxon>Bacteria</taxon>
        <taxon>Bacillati</taxon>
        <taxon>Actinomycetota</taxon>
        <taxon>Actinomycetes</taxon>
        <taxon>Micromonosporales</taxon>
        <taxon>Micromonosporaceae</taxon>
        <taxon>Actinoplanes</taxon>
    </lineage>
</organism>